<proteinExistence type="predicted"/>
<evidence type="ECO:0000313" key="2">
    <source>
        <dbReference type="Proteomes" id="UP001428341"/>
    </source>
</evidence>
<organism evidence="1 2">
    <name type="scientific">Citrus x changshan-huyou</name>
    <dbReference type="NCBI Taxonomy" id="2935761"/>
    <lineage>
        <taxon>Eukaryota</taxon>
        <taxon>Viridiplantae</taxon>
        <taxon>Streptophyta</taxon>
        <taxon>Embryophyta</taxon>
        <taxon>Tracheophyta</taxon>
        <taxon>Spermatophyta</taxon>
        <taxon>Magnoliopsida</taxon>
        <taxon>eudicotyledons</taxon>
        <taxon>Gunneridae</taxon>
        <taxon>Pentapetalae</taxon>
        <taxon>rosids</taxon>
        <taxon>malvids</taxon>
        <taxon>Sapindales</taxon>
        <taxon>Rutaceae</taxon>
        <taxon>Aurantioideae</taxon>
        <taxon>Citrus</taxon>
    </lineage>
</organism>
<protein>
    <submittedName>
        <fullName evidence="1">Uncharacterized protein</fullName>
    </submittedName>
</protein>
<dbReference type="AlphaFoldDB" id="A0AAP0QPJ8"/>
<sequence>MGLEWVALRYAVAAEAIIVLPLTLPRLDGLQCGASRSDTDLPFLRGRLMHADGALVSPEVHHEESTQGVVDCIGFSVLLVVVLDDSSCGQAQAVELED</sequence>
<keyword evidence="2" id="KW-1185">Reference proteome</keyword>
<gene>
    <name evidence="1" type="ORF">WN944_006322</name>
</gene>
<dbReference type="EMBL" id="JBCGBO010000003">
    <property type="protein sequence ID" value="KAK9214333.1"/>
    <property type="molecule type" value="Genomic_DNA"/>
</dbReference>
<evidence type="ECO:0000313" key="1">
    <source>
        <dbReference type="EMBL" id="KAK9214333.1"/>
    </source>
</evidence>
<comment type="caution">
    <text evidence="1">The sequence shown here is derived from an EMBL/GenBank/DDBJ whole genome shotgun (WGS) entry which is preliminary data.</text>
</comment>
<dbReference type="Proteomes" id="UP001428341">
    <property type="component" value="Unassembled WGS sequence"/>
</dbReference>
<accession>A0AAP0QPJ8</accession>
<reference evidence="1 2" key="1">
    <citation type="submission" date="2024-05" db="EMBL/GenBank/DDBJ databases">
        <title>Haplotype-resolved chromosome-level genome assembly of Huyou (Citrus changshanensis).</title>
        <authorList>
            <person name="Miao C."/>
            <person name="Chen W."/>
            <person name="Wu Y."/>
            <person name="Wang L."/>
            <person name="Zhao S."/>
            <person name="Grierson D."/>
            <person name="Xu C."/>
            <person name="Chen K."/>
        </authorList>
    </citation>
    <scope>NUCLEOTIDE SEQUENCE [LARGE SCALE GENOMIC DNA]</scope>
    <source>
        <strain evidence="1">01-14</strain>
        <tissue evidence="1">Leaf</tissue>
    </source>
</reference>
<name>A0AAP0QPJ8_9ROSI</name>